<proteinExistence type="predicted"/>
<evidence type="ECO:0000256" key="5">
    <source>
        <dbReference type="ARBA" id="ARBA00023163"/>
    </source>
</evidence>
<evidence type="ECO:0000313" key="10">
    <source>
        <dbReference type="Proteomes" id="UP000248326"/>
    </source>
</evidence>
<evidence type="ECO:0000313" key="9">
    <source>
        <dbReference type="EMBL" id="PYE53415.1"/>
    </source>
</evidence>
<dbReference type="InterPro" id="IPR007624">
    <property type="entry name" value="RNA_pol_sigma70_r3"/>
</dbReference>
<feature type="compositionally biased region" description="Basic residues" evidence="7">
    <location>
        <begin position="1"/>
        <end position="11"/>
    </location>
</feature>
<keyword evidence="5" id="KW-0804">Transcription</keyword>
<dbReference type="PROSITE" id="PS00716">
    <property type="entry name" value="SIGMA70_2"/>
    <property type="match status" value="1"/>
</dbReference>
<dbReference type="InterPro" id="IPR009042">
    <property type="entry name" value="RNA_pol_sigma70_r1_2"/>
</dbReference>
<dbReference type="NCBIfam" id="TIGR02937">
    <property type="entry name" value="sigma70-ECF"/>
    <property type="match status" value="1"/>
</dbReference>
<keyword evidence="6" id="KW-0175">Coiled coil</keyword>
<evidence type="ECO:0000259" key="8">
    <source>
        <dbReference type="PROSITE" id="PS00716"/>
    </source>
</evidence>
<dbReference type="OrthoDB" id="9809557at2"/>
<evidence type="ECO:0000256" key="4">
    <source>
        <dbReference type="ARBA" id="ARBA00023125"/>
    </source>
</evidence>
<dbReference type="PANTHER" id="PTHR30603">
    <property type="entry name" value="RNA POLYMERASE SIGMA FACTOR RPO"/>
    <property type="match status" value="1"/>
</dbReference>
<dbReference type="InterPro" id="IPR007627">
    <property type="entry name" value="RNA_pol_sigma70_r2"/>
</dbReference>
<keyword evidence="4" id="KW-0238">DNA-binding</keyword>
<keyword evidence="3" id="KW-0731">Sigma factor</keyword>
<evidence type="ECO:0000256" key="6">
    <source>
        <dbReference type="SAM" id="Coils"/>
    </source>
</evidence>
<organism evidence="9 10">
    <name type="scientific">Deinococcus yavapaiensis KR-236</name>
    <dbReference type="NCBI Taxonomy" id="694435"/>
    <lineage>
        <taxon>Bacteria</taxon>
        <taxon>Thermotogati</taxon>
        <taxon>Deinococcota</taxon>
        <taxon>Deinococci</taxon>
        <taxon>Deinococcales</taxon>
        <taxon>Deinococcaceae</taxon>
        <taxon>Deinococcus</taxon>
    </lineage>
</organism>
<dbReference type="Pfam" id="PF04542">
    <property type="entry name" value="Sigma70_r2"/>
    <property type="match status" value="1"/>
</dbReference>
<evidence type="ECO:0000256" key="1">
    <source>
        <dbReference type="ARBA" id="ARBA00011344"/>
    </source>
</evidence>
<evidence type="ECO:0000256" key="2">
    <source>
        <dbReference type="ARBA" id="ARBA00023015"/>
    </source>
</evidence>
<dbReference type="PANTHER" id="PTHR30603:SF47">
    <property type="entry name" value="RNA POLYMERASE SIGMA FACTOR SIGD, CHLOROPLASTIC"/>
    <property type="match status" value="1"/>
</dbReference>
<dbReference type="InterPro" id="IPR013324">
    <property type="entry name" value="RNA_pol_sigma_r3/r4-like"/>
</dbReference>
<dbReference type="GO" id="GO:0016987">
    <property type="term" value="F:sigma factor activity"/>
    <property type="evidence" value="ECO:0007669"/>
    <property type="project" value="UniProtKB-KW"/>
</dbReference>
<dbReference type="InterPro" id="IPR000943">
    <property type="entry name" value="RNA_pol_sigma70"/>
</dbReference>
<dbReference type="InterPro" id="IPR013325">
    <property type="entry name" value="RNA_pol_sigma_r2"/>
</dbReference>
<dbReference type="GO" id="GO:0006352">
    <property type="term" value="P:DNA-templated transcription initiation"/>
    <property type="evidence" value="ECO:0007669"/>
    <property type="project" value="InterPro"/>
</dbReference>
<dbReference type="Proteomes" id="UP000248326">
    <property type="component" value="Unassembled WGS sequence"/>
</dbReference>
<dbReference type="InterPro" id="IPR014284">
    <property type="entry name" value="RNA_pol_sigma-70_dom"/>
</dbReference>
<keyword evidence="10" id="KW-1185">Reference proteome</keyword>
<reference evidence="9 10" key="1">
    <citation type="submission" date="2018-06" db="EMBL/GenBank/DDBJ databases">
        <title>Genomic Encyclopedia of Type Strains, Phase IV (KMG-IV): sequencing the most valuable type-strain genomes for metagenomic binning, comparative biology and taxonomic classification.</title>
        <authorList>
            <person name="Goeker M."/>
        </authorList>
    </citation>
    <scope>NUCLEOTIDE SEQUENCE [LARGE SCALE GENOMIC DNA]</scope>
    <source>
        <strain evidence="9 10">DSM 18048</strain>
    </source>
</reference>
<dbReference type="Pfam" id="PF00140">
    <property type="entry name" value="Sigma70_r1_2"/>
    <property type="match status" value="1"/>
</dbReference>
<feature type="compositionally biased region" description="Low complexity" evidence="7">
    <location>
        <begin position="52"/>
        <end position="95"/>
    </location>
</feature>
<evidence type="ECO:0000256" key="3">
    <source>
        <dbReference type="ARBA" id="ARBA00023082"/>
    </source>
</evidence>
<dbReference type="InterPro" id="IPR036388">
    <property type="entry name" value="WH-like_DNA-bd_sf"/>
</dbReference>
<dbReference type="GO" id="GO:0003677">
    <property type="term" value="F:DNA binding"/>
    <property type="evidence" value="ECO:0007669"/>
    <property type="project" value="UniProtKB-KW"/>
</dbReference>
<dbReference type="AlphaFoldDB" id="A0A318S4E8"/>
<feature type="coiled-coil region" evidence="6">
    <location>
        <begin position="403"/>
        <end position="437"/>
    </location>
</feature>
<name>A0A318S4E8_9DEIO</name>
<protein>
    <submittedName>
        <fullName evidence="9">RNA polymerase primary sigma factor</fullName>
    </submittedName>
</protein>
<dbReference type="RefSeq" id="WP_110887195.1">
    <property type="nucleotide sequence ID" value="NZ_QJSX01000009.1"/>
</dbReference>
<dbReference type="EMBL" id="QJSX01000009">
    <property type="protein sequence ID" value="PYE53415.1"/>
    <property type="molecule type" value="Genomic_DNA"/>
</dbReference>
<gene>
    <name evidence="9" type="ORF">DES52_109192</name>
</gene>
<feature type="domain" description="RNA polymerase sigma-70" evidence="8">
    <location>
        <begin position="402"/>
        <end position="428"/>
    </location>
</feature>
<dbReference type="InterPro" id="IPR007630">
    <property type="entry name" value="RNA_pol_sigma70_r4"/>
</dbReference>
<dbReference type="SUPFAM" id="SSF88946">
    <property type="entry name" value="Sigma2 domain of RNA polymerase sigma factors"/>
    <property type="match status" value="1"/>
</dbReference>
<sequence length="444" mass="48608">MTQPAIRKRVRAGAPVASERVQTSPTTLPAPASVTEAPAATPPSTGAVPTPKRTTSKSSTTTAKKAAAKSTGTKTSTAKSTAAKTAARSTKTTRAGESSFAAVVDPATEPDLDFLELEAAELDADTSEEEEEVAASAVLSDDPLRQYFADIARVPLLTYEEEINLARRYEEGELARKQLDVTPDLDDRERRRLRALVIDGEAAKAGLVEANLRLVVSIAKKSANRGLSLSDLIQEGNSGLIRAVEKYEYRRGFKFSTYATWWIRQSVNRALADQSRTIRVPVHMVETMTRAARITRMLEQELSREPSTEEVAEALGPGWDAAKVQEVQRIAWDPVSLEAPVGSEGDTFVGDFIADDNFGTPAERSDRAMLSEELEAALGTLSEREALILKLRSGLMDGHEHTLEEVGNQLGLTRERVRQLEAKAIKKLRALEQESQKLYDYLQE</sequence>
<evidence type="ECO:0000256" key="7">
    <source>
        <dbReference type="SAM" id="MobiDB-lite"/>
    </source>
</evidence>
<dbReference type="PRINTS" id="PR00046">
    <property type="entry name" value="SIGMA70FCT"/>
</dbReference>
<accession>A0A318S4E8</accession>
<dbReference type="FunFam" id="1.10.601.10:FF:000001">
    <property type="entry name" value="RNA polymerase sigma factor SigA"/>
    <property type="match status" value="1"/>
</dbReference>
<dbReference type="CDD" id="cd06171">
    <property type="entry name" value="Sigma70_r4"/>
    <property type="match status" value="1"/>
</dbReference>
<dbReference type="SUPFAM" id="SSF88659">
    <property type="entry name" value="Sigma3 and sigma4 domains of RNA polymerase sigma factors"/>
    <property type="match status" value="2"/>
</dbReference>
<comment type="caution">
    <text evidence="9">The sequence shown here is derived from an EMBL/GenBank/DDBJ whole genome shotgun (WGS) entry which is preliminary data.</text>
</comment>
<dbReference type="Pfam" id="PF04545">
    <property type="entry name" value="Sigma70_r4"/>
    <property type="match status" value="1"/>
</dbReference>
<dbReference type="Gene3D" id="1.10.601.10">
    <property type="entry name" value="RNA Polymerase Primary Sigma Factor"/>
    <property type="match status" value="2"/>
</dbReference>
<dbReference type="InterPro" id="IPR050239">
    <property type="entry name" value="Sigma-70_RNA_pol_init_factors"/>
</dbReference>
<dbReference type="Pfam" id="PF04539">
    <property type="entry name" value="Sigma70_r3"/>
    <property type="match status" value="1"/>
</dbReference>
<keyword evidence="2" id="KW-0805">Transcription regulation</keyword>
<dbReference type="Gene3D" id="1.10.10.10">
    <property type="entry name" value="Winged helix-like DNA-binding domain superfamily/Winged helix DNA-binding domain"/>
    <property type="match status" value="2"/>
</dbReference>
<comment type="subunit">
    <text evidence="1">Interacts transiently with the RNA polymerase catalytic core formed by RpoA, RpoB, RpoC and RpoZ (2 alpha, 1 beta, 1 beta' and 1 omega subunit) to form the RNA polymerase holoenzyme that can initiate transcription.</text>
</comment>
<feature type="region of interest" description="Disordered" evidence="7">
    <location>
        <begin position="1"/>
        <end position="105"/>
    </location>
</feature>